<dbReference type="Gene3D" id="3.40.50.1820">
    <property type="entry name" value="alpha/beta hydrolase"/>
    <property type="match status" value="1"/>
</dbReference>
<name>A0A074MB51_9BACL</name>
<keyword evidence="2" id="KW-1185">Reference proteome</keyword>
<dbReference type="RefSeq" id="WP_038088349.1">
    <property type="nucleotide sequence ID" value="NZ_JMIR01000014.1"/>
</dbReference>
<dbReference type="eggNOG" id="COG5153">
    <property type="taxonomic scope" value="Bacteria"/>
</dbReference>
<organism evidence="1 2">
    <name type="scientific">Tumebacillus flagellatus</name>
    <dbReference type="NCBI Taxonomy" id="1157490"/>
    <lineage>
        <taxon>Bacteria</taxon>
        <taxon>Bacillati</taxon>
        <taxon>Bacillota</taxon>
        <taxon>Bacilli</taxon>
        <taxon>Bacillales</taxon>
        <taxon>Alicyclobacillaceae</taxon>
        <taxon>Tumebacillus</taxon>
    </lineage>
</organism>
<reference evidence="1 2" key="1">
    <citation type="journal article" date="2013" name="Int. J. Syst. Evol. Microbiol.">
        <title>Tumebacillus flagellatus sp. nov., an alpha-amylase/pullulanase-producing bacterium isolated from cassava wastewater.</title>
        <authorList>
            <person name="Wang Q."/>
            <person name="Xie N."/>
            <person name="Qin Y."/>
            <person name="Shen N."/>
            <person name="Zhu J."/>
            <person name="Mi H."/>
            <person name="Huang R."/>
        </authorList>
    </citation>
    <scope>NUCLEOTIDE SEQUENCE [LARGE SCALE GENOMIC DNA]</scope>
    <source>
        <strain evidence="1 2">GST4</strain>
    </source>
</reference>
<dbReference type="AlphaFoldDB" id="A0A074MB51"/>
<dbReference type="Pfam" id="PF26363">
    <property type="entry name" value="Phospholipase-like"/>
    <property type="match status" value="1"/>
</dbReference>
<dbReference type="SUPFAM" id="SSF53474">
    <property type="entry name" value="alpha/beta-Hydrolases"/>
    <property type="match status" value="1"/>
</dbReference>
<comment type="caution">
    <text evidence="1">The sequence shown here is derived from an EMBL/GenBank/DDBJ whole genome shotgun (WGS) entry which is preliminary data.</text>
</comment>
<evidence type="ECO:0000313" key="2">
    <source>
        <dbReference type="Proteomes" id="UP000027931"/>
    </source>
</evidence>
<dbReference type="GO" id="GO:0006629">
    <property type="term" value="P:lipid metabolic process"/>
    <property type="evidence" value="ECO:0007669"/>
    <property type="project" value="InterPro"/>
</dbReference>
<proteinExistence type="predicted"/>
<dbReference type="Proteomes" id="UP000027931">
    <property type="component" value="Unassembled WGS sequence"/>
</dbReference>
<dbReference type="STRING" id="1157490.EL26_11805"/>
<sequence>MATFLEYAQLSNFVYTANLKDLPNGHTITALQSSIPLWRDGVDVSVVGDWVLVATMDRSVSGFFGAAFQKGQEVVVAYRGTVLDKIGDFLADAAFASHLTELINPQMEDALALYQTVSAQFKDAHLTITGHSLGGGLAQKAAMANDIQTLTFNAPGALHAATFEQHMKFLRGDYDHLITNYVQAGDIFIGNNHLLKHAGQVVVLNGDELGDTPEKMDPILKLAYHAILNFNADALPDGSLNQAHVDHVRFEDKPGLMRDTADALLAAQKS</sequence>
<evidence type="ECO:0008006" key="3">
    <source>
        <dbReference type="Google" id="ProtNLM"/>
    </source>
</evidence>
<protein>
    <recommendedName>
        <fullName evidence="3">Fungal lipase-like domain-containing protein</fullName>
    </recommendedName>
</protein>
<evidence type="ECO:0000313" key="1">
    <source>
        <dbReference type="EMBL" id="KEO83147.1"/>
    </source>
</evidence>
<dbReference type="EMBL" id="JMIR01000014">
    <property type="protein sequence ID" value="KEO83147.1"/>
    <property type="molecule type" value="Genomic_DNA"/>
</dbReference>
<accession>A0A074MB51</accession>
<dbReference type="InterPro" id="IPR029058">
    <property type="entry name" value="AB_hydrolase_fold"/>
</dbReference>
<gene>
    <name evidence="1" type="ORF">EL26_11805</name>
</gene>
<dbReference type="OrthoDB" id="6450827at2"/>